<protein>
    <submittedName>
        <fullName evidence="3">HDOD domain-containing protein</fullName>
    </submittedName>
</protein>
<evidence type="ECO:0000256" key="1">
    <source>
        <dbReference type="SAM" id="MobiDB-lite"/>
    </source>
</evidence>
<sequence length="493" mass="55738">MVTASPSPKNFLVQASVDAAAKAVRMERPTHTVSSPRCGNGGSRDEGLGSIPERTRMQNGKTFSHLGNPPCRKDITPLDMIVPSGSMPESFIARQPIFDRRLQVYGYEILYRAASHDQQSVFQDGDRASLSVIQNLFFTMGTDLFVGNRKAFVNFTQNLLLAEAPYFLPKEWAVIEILEDVEPTPEIYAACRRLKENGYLLALDDFTLSMDSCRDLLALVDILKVDFRGTTPDEQARIVRHLGPRVPHLLAEKTETREEFQKALEAGYTLFQGYFFSRPVIVNRKDVPVFKINALKLIGELNRPDLNMDAIHAVIKRDPALVYKLLRYINSAFFGLRHKVHSIRHALVLLGEREIRKWATLTVYSRLSAKQPYELVKLSLVRAQFLEGLADCVGMGAEKDQLFLMGIFSVMDTLLGRPMEEAVQEVPLDDDVKQALLGAANRYRVLFEIALGYEQAKWDALSRVSAELGLEPSRLTARYLQAVEWTERVFRVQ</sequence>
<dbReference type="PROSITE" id="PS51833">
    <property type="entry name" value="HDOD"/>
    <property type="match status" value="1"/>
</dbReference>
<dbReference type="SUPFAM" id="SSF109604">
    <property type="entry name" value="HD-domain/PDEase-like"/>
    <property type="match status" value="1"/>
</dbReference>
<dbReference type="SUPFAM" id="SSF141868">
    <property type="entry name" value="EAL domain-like"/>
    <property type="match status" value="1"/>
</dbReference>
<comment type="caution">
    <text evidence="3">The sequence shown here is derived from an EMBL/GenBank/DDBJ whole genome shotgun (WGS) entry which is preliminary data.</text>
</comment>
<dbReference type="InterPro" id="IPR052340">
    <property type="entry name" value="RNase_Y/CdgJ"/>
</dbReference>
<dbReference type="SMART" id="SM00052">
    <property type="entry name" value="EAL"/>
    <property type="match status" value="1"/>
</dbReference>
<dbReference type="PANTHER" id="PTHR33525">
    <property type="match status" value="1"/>
</dbReference>
<dbReference type="Gene3D" id="3.20.20.450">
    <property type="entry name" value="EAL domain"/>
    <property type="match status" value="1"/>
</dbReference>
<dbReference type="InterPro" id="IPR035919">
    <property type="entry name" value="EAL_sf"/>
</dbReference>
<dbReference type="Pfam" id="PF08668">
    <property type="entry name" value="HDOD"/>
    <property type="match status" value="1"/>
</dbReference>
<dbReference type="InterPro" id="IPR001633">
    <property type="entry name" value="EAL_dom"/>
</dbReference>
<reference evidence="3" key="1">
    <citation type="journal article" date="2020" name="mSystems">
        <title>Genome- and Community-Level Interaction Insights into Carbon Utilization and Element Cycling Functions of Hydrothermarchaeota in Hydrothermal Sediment.</title>
        <authorList>
            <person name="Zhou Z."/>
            <person name="Liu Y."/>
            <person name="Xu W."/>
            <person name="Pan J."/>
            <person name="Luo Z.H."/>
            <person name="Li M."/>
        </authorList>
    </citation>
    <scope>NUCLEOTIDE SEQUENCE [LARGE SCALE GENOMIC DNA]</scope>
    <source>
        <strain evidence="3">SpSt-456</strain>
    </source>
</reference>
<accession>A0A832A1K7</accession>
<dbReference type="EMBL" id="DSTK01000041">
    <property type="protein sequence ID" value="HFK98822.1"/>
    <property type="molecule type" value="Genomic_DNA"/>
</dbReference>
<name>A0A832A1K7_9BACT</name>
<gene>
    <name evidence="3" type="ORF">ENS06_16040</name>
</gene>
<dbReference type="InterPro" id="IPR013976">
    <property type="entry name" value="HDOD"/>
</dbReference>
<feature type="domain" description="HDOD" evidence="2">
    <location>
        <begin position="287"/>
        <end position="474"/>
    </location>
</feature>
<dbReference type="AlphaFoldDB" id="A0A832A1K7"/>
<evidence type="ECO:0000259" key="2">
    <source>
        <dbReference type="PROSITE" id="PS51833"/>
    </source>
</evidence>
<dbReference type="Gene3D" id="1.10.3210.10">
    <property type="entry name" value="Hypothetical protein af1432"/>
    <property type="match status" value="1"/>
</dbReference>
<feature type="region of interest" description="Disordered" evidence="1">
    <location>
        <begin position="26"/>
        <end position="54"/>
    </location>
</feature>
<evidence type="ECO:0000313" key="3">
    <source>
        <dbReference type="EMBL" id="HFK98822.1"/>
    </source>
</evidence>
<organism evidence="3">
    <name type="scientific">Desulfacinum infernum</name>
    <dbReference type="NCBI Taxonomy" id="35837"/>
    <lineage>
        <taxon>Bacteria</taxon>
        <taxon>Pseudomonadati</taxon>
        <taxon>Thermodesulfobacteriota</taxon>
        <taxon>Syntrophobacteria</taxon>
        <taxon>Syntrophobacterales</taxon>
        <taxon>Syntrophobacteraceae</taxon>
        <taxon>Desulfacinum</taxon>
    </lineage>
</organism>
<proteinExistence type="predicted"/>
<dbReference type="Pfam" id="PF00563">
    <property type="entry name" value="EAL"/>
    <property type="match status" value="1"/>
</dbReference>
<dbReference type="PANTHER" id="PTHR33525:SF4">
    <property type="entry name" value="CYCLIC DI-GMP PHOSPHODIESTERASE CDGJ"/>
    <property type="match status" value="1"/>
</dbReference>